<evidence type="ECO:0000259" key="11">
    <source>
        <dbReference type="PROSITE" id="PS50003"/>
    </source>
</evidence>
<evidence type="ECO:0000256" key="6">
    <source>
        <dbReference type="ARBA" id="ARBA00022837"/>
    </source>
</evidence>
<evidence type="ECO:0000256" key="3">
    <source>
        <dbReference type="ARBA" id="ARBA00022679"/>
    </source>
</evidence>
<keyword evidence="3" id="KW-0808">Transferase</keyword>
<dbReference type="Proteomes" id="UP000019132">
    <property type="component" value="Unassembled WGS sequence"/>
</dbReference>
<dbReference type="SMART" id="SM00233">
    <property type="entry name" value="PH"/>
    <property type="match status" value="1"/>
</dbReference>
<dbReference type="InterPro" id="IPR008271">
    <property type="entry name" value="Ser/Thr_kinase_AS"/>
</dbReference>
<feature type="region of interest" description="Disordered" evidence="10">
    <location>
        <begin position="88"/>
        <end position="120"/>
    </location>
</feature>
<dbReference type="GO" id="GO:0005509">
    <property type="term" value="F:calcium ion binding"/>
    <property type="evidence" value="ECO:0007669"/>
    <property type="project" value="InterPro"/>
</dbReference>
<keyword evidence="2" id="KW-0723">Serine/threonine-protein kinase</keyword>
<feature type="region of interest" description="Disordered" evidence="10">
    <location>
        <begin position="58"/>
        <end position="77"/>
    </location>
</feature>
<evidence type="ECO:0000259" key="13">
    <source>
        <dbReference type="PROSITE" id="PS50222"/>
    </source>
</evidence>
<reference evidence="15" key="1">
    <citation type="journal article" date="2010" name="Genome Biol.">
        <title>Genome sequence of the necrotrophic plant pathogen Pythium ultimum reveals original pathogenicity mechanisms and effector repertoire.</title>
        <authorList>
            <person name="Levesque C.A."/>
            <person name="Brouwer H."/>
            <person name="Cano L."/>
            <person name="Hamilton J.P."/>
            <person name="Holt C."/>
            <person name="Huitema E."/>
            <person name="Raffaele S."/>
            <person name="Robideau G.P."/>
            <person name="Thines M."/>
            <person name="Win J."/>
            <person name="Zerillo M.M."/>
            <person name="Beakes G.W."/>
            <person name="Boore J.L."/>
            <person name="Busam D."/>
            <person name="Dumas B."/>
            <person name="Ferriera S."/>
            <person name="Fuerstenberg S.I."/>
            <person name="Gachon C.M."/>
            <person name="Gaulin E."/>
            <person name="Govers F."/>
            <person name="Grenville-Briggs L."/>
            <person name="Horner N."/>
            <person name="Hostetler J."/>
            <person name="Jiang R.H."/>
            <person name="Johnson J."/>
            <person name="Krajaejun T."/>
            <person name="Lin H."/>
            <person name="Meijer H.J."/>
            <person name="Moore B."/>
            <person name="Morris P."/>
            <person name="Phuntmart V."/>
            <person name="Puiu D."/>
            <person name="Shetty J."/>
            <person name="Stajich J.E."/>
            <person name="Tripathy S."/>
            <person name="Wawra S."/>
            <person name="van West P."/>
            <person name="Whitty B.R."/>
            <person name="Coutinho P.M."/>
            <person name="Henrissat B."/>
            <person name="Martin F."/>
            <person name="Thomas P.D."/>
            <person name="Tyler B.M."/>
            <person name="De Vries R.P."/>
            <person name="Kamoun S."/>
            <person name="Yandell M."/>
            <person name="Tisserat N."/>
            <person name="Buell C.R."/>
        </authorList>
    </citation>
    <scope>NUCLEOTIDE SEQUENCE</scope>
    <source>
        <strain evidence="15">DAOM:BR144</strain>
    </source>
</reference>
<dbReference type="Gene3D" id="1.10.510.10">
    <property type="entry name" value="Transferase(Phosphotransferase) domain 1"/>
    <property type="match status" value="1"/>
</dbReference>
<feature type="binding site" evidence="9">
    <location>
        <position position="277"/>
    </location>
    <ligand>
        <name>ATP</name>
        <dbReference type="ChEBI" id="CHEBI:30616"/>
    </ligand>
</feature>
<dbReference type="SMART" id="SM00220">
    <property type="entry name" value="S_TKc"/>
    <property type="match status" value="1"/>
</dbReference>
<feature type="domain" description="PH" evidence="11">
    <location>
        <begin position="140"/>
        <end position="240"/>
    </location>
</feature>
<dbReference type="AlphaFoldDB" id="K3WH13"/>
<feature type="compositionally biased region" description="Low complexity" evidence="10">
    <location>
        <begin position="91"/>
        <end position="101"/>
    </location>
</feature>
<dbReference type="Gene3D" id="3.30.200.20">
    <property type="entry name" value="Phosphorylase Kinase, domain 1"/>
    <property type="match status" value="1"/>
</dbReference>
<keyword evidence="5" id="KW-0418">Kinase</keyword>
<name>K3WH13_GLOUD</name>
<evidence type="ECO:0000313" key="15">
    <source>
        <dbReference type="Proteomes" id="UP000019132"/>
    </source>
</evidence>
<dbReference type="InterPro" id="IPR018247">
    <property type="entry name" value="EF_Hand_1_Ca_BS"/>
</dbReference>
<dbReference type="STRING" id="431595.K3WH13"/>
<evidence type="ECO:0000256" key="9">
    <source>
        <dbReference type="PROSITE-ProRule" id="PRU10141"/>
    </source>
</evidence>
<dbReference type="Pfam" id="PF00069">
    <property type="entry name" value="Pkinase"/>
    <property type="match status" value="1"/>
</dbReference>
<dbReference type="PROSITE" id="PS50222">
    <property type="entry name" value="EF_HAND_2"/>
    <property type="match status" value="1"/>
</dbReference>
<dbReference type="GO" id="GO:0004674">
    <property type="term" value="F:protein serine/threonine kinase activity"/>
    <property type="evidence" value="ECO:0007669"/>
    <property type="project" value="UniProtKB-KW"/>
</dbReference>
<accession>K3WH13</accession>
<feature type="domain" description="EF-hand" evidence="13">
    <location>
        <begin position="606"/>
        <end position="629"/>
    </location>
</feature>
<dbReference type="CDD" id="cd00821">
    <property type="entry name" value="PH"/>
    <property type="match status" value="1"/>
</dbReference>
<reference evidence="14" key="3">
    <citation type="submission" date="2015-02" db="UniProtKB">
        <authorList>
            <consortium name="EnsemblProtists"/>
        </authorList>
    </citation>
    <scope>IDENTIFICATION</scope>
    <source>
        <strain evidence="14">DAOM BR144</strain>
    </source>
</reference>
<feature type="domain" description="Protein kinase" evidence="12">
    <location>
        <begin position="248"/>
        <end position="511"/>
    </location>
</feature>
<feature type="region of interest" description="Disordered" evidence="10">
    <location>
        <begin position="1"/>
        <end position="52"/>
    </location>
</feature>
<dbReference type="SUPFAM" id="SSF56112">
    <property type="entry name" value="Protein kinase-like (PK-like)"/>
    <property type="match status" value="1"/>
</dbReference>
<dbReference type="SUPFAM" id="SSF50729">
    <property type="entry name" value="PH domain-like"/>
    <property type="match status" value="1"/>
</dbReference>
<dbReference type="PANTHER" id="PTHR24349">
    <property type="entry name" value="SERINE/THREONINE-PROTEIN KINASE"/>
    <property type="match status" value="1"/>
</dbReference>
<feature type="compositionally biased region" description="Basic residues" evidence="10">
    <location>
        <begin position="28"/>
        <end position="43"/>
    </location>
</feature>
<dbReference type="InterPro" id="IPR001849">
    <property type="entry name" value="PH_domain"/>
</dbReference>
<evidence type="ECO:0000256" key="4">
    <source>
        <dbReference type="ARBA" id="ARBA00022741"/>
    </source>
</evidence>
<dbReference type="PROSITE" id="PS00107">
    <property type="entry name" value="PROTEIN_KINASE_ATP"/>
    <property type="match status" value="1"/>
</dbReference>
<dbReference type="VEuPathDB" id="FungiDB:PYU1_G004244"/>
<keyword evidence="15" id="KW-1185">Reference proteome</keyword>
<dbReference type="Gene3D" id="2.30.29.30">
    <property type="entry name" value="Pleckstrin-homology domain (PH domain)/Phosphotyrosine-binding domain (PTB)"/>
    <property type="match status" value="1"/>
</dbReference>
<keyword evidence="7 9" id="KW-0067">ATP-binding</keyword>
<dbReference type="eggNOG" id="KOG0032">
    <property type="taxonomic scope" value="Eukaryota"/>
</dbReference>
<dbReference type="CDD" id="cd05117">
    <property type="entry name" value="STKc_CAMK"/>
    <property type="match status" value="1"/>
</dbReference>
<evidence type="ECO:0000259" key="12">
    <source>
        <dbReference type="PROSITE" id="PS50011"/>
    </source>
</evidence>
<sequence>MDSPVERLSSSSKEAIGRFSETSARIQVKVRKSNLDSHHHHHTVATPTRRSLSSFSRDSFASAFPSPPSSTTSSPVKRTSLLRTMKRTMASPPLSSSHSSSTKPQCKYISGSSSTGSPRPVAVPHTITERHGGMELWVKAPMLAGEMEKQGFRWRKKWKTRYVELNSRMLSYYEIADDHHGHVAKKARKRAQITADGFLEDIDERSFSVTPSADEKPWVFRASDAKTKMKWCKALTDCIDILNWLQHYELGDVLGVGGNGVVNQIVDTRNGKQFAVKSVDVSKFKNREAVVSEVEIMRNITNNIKHPNLVKIYKVYEEQDKIYIIMELCTGGELYDSIVKRGCYSEADAADIMKQLLSALQALHKYNILHLDIKPENILLSSKEKDAKIVLTDFGLARMVNGKKNPLQGGTSMAGTVGYIAPEVISSHNYTAAADVFSAGVILFILLVGYPPFQGDSEVEILLKIARGDFQFKNEDWAHISTPAKELVSRMLEVRADERITVDEVLNHPWFNEVRSDCELAKTMERLQRFNFDRKSENMGSFMSSMLSDVTEADYRTLVDIKTIRTMISQLSPEGKDRIPLGKAHLIAKGLGLSPYVDEKSFVGFLDQNHDGFIDAQDFCEGVKAVRDHDTSFAKIIYVAMHKVIEEDTCAPSPLDHKLTRKDFETVFEKLNCPEPLVKVFFKYIDEQGQRPDDGSSDDADPVELVQQTGEDWEVDENQFVDVFAQFPFIGSLFLRTAKDNMTMIVKSKSIDLFPRISEDSSA</sequence>
<evidence type="ECO:0000256" key="5">
    <source>
        <dbReference type="ARBA" id="ARBA00022777"/>
    </source>
</evidence>
<dbReference type="HOGENOM" id="CLU_367824_0_0_1"/>
<dbReference type="PROSITE" id="PS00108">
    <property type="entry name" value="PROTEIN_KINASE_ST"/>
    <property type="match status" value="1"/>
</dbReference>
<dbReference type="SUPFAM" id="SSF47473">
    <property type="entry name" value="EF-hand"/>
    <property type="match status" value="1"/>
</dbReference>
<reference evidence="15" key="2">
    <citation type="submission" date="2010-04" db="EMBL/GenBank/DDBJ databases">
        <authorList>
            <person name="Buell R."/>
            <person name="Hamilton J."/>
            <person name="Hostetler J."/>
        </authorList>
    </citation>
    <scope>NUCLEOTIDE SEQUENCE [LARGE SCALE GENOMIC DNA]</scope>
    <source>
        <strain evidence="15">DAOM:BR144</strain>
    </source>
</reference>
<dbReference type="Pfam" id="PF00169">
    <property type="entry name" value="PH"/>
    <property type="match status" value="1"/>
</dbReference>
<dbReference type="InterPro" id="IPR017441">
    <property type="entry name" value="Protein_kinase_ATP_BS"/>
</dbReference>
<dbReference type="InParanoid" id="K3WH13"/>
<dbReference type="FunFam" id="1.10.510.10:FF:000571">
    <property type="entry name" value="Maternal embryonic leucine zipper kinase"/>
    <property type="match status" value="1"/>
</dbReference>
<evidence type="ECO:0000313" key="14">
    <source>
        <dbReference type="EnsemblProtists" id="PYU1_T004254"/>
    </source>
</evidence>
<dbReference type="EnsemblProtists" id="PYU1_T004254">
    <property type="protein sequence ID" value="PYU1_T004254"/>
    <property type="gene ID" value="PYU1_G004244"/>
</dbReference>
<dbReference type="InterPro" id="IPR011992">
    <property type="entry name" value="EF-hand-dom_pair"/>
</dbReference>
<dbReference type="PROSITE" id="PS50011">
    <property type="entry name" value="PROTEIN_KINASE_DOM"/>
    <property type="match status" value="1"/>
</dbReference>
<dbReference type="EMBL" id="GL376567">
    <property type="status" value="NOT_ANNOTATED_CDS"/>
    <property type="molecule type" value="Genomic_DNA"/>
</dbReference>
<evidence type="ECO:0000256" key="8">
    <source>
        <dbReference type="ARBA" id="ARBA00024334"/>
    </source>
</evidence>
<protein>
    <submittedName>
        <fullName evidence="14">Uncharacterized protein</fullName>
    </submittedName>
</protein>
<evidence type="ECO:0000256" key="1">
    <source>
        <dbReference type="ARBA" id="ARBA00001946"/>
    </source>
</evidence>
<dbReference type="PROSITE" id="PS00018">
    <property type="entry name" value="EF_HAND_1"/>
    <property type="match status" value="1"/>
</dbReference>
<proteinExistence type="inferred from homology"/>
<dbReference type="InterPro" id="IPR011009">
    <property type="entry name" value="Kinase-like_dom_sf"/>
</dbReference>
<organism evidence="14 15">
    <name type="scientific">Globisporangium ultimum (strain ATCC 200006 / CBS 805.95 / DAOM BR144)</name>
    <name type="common">Pythium ultimum</name>
    <dbReference type="NCBI Taxonomy" id="431595"/>
    <lineage>
        <taxon>Eukaryota</taxon>
        <taxon>Sar</taxon>
        <taxon>Stramenopiles</taxon>
        <taxon>Oomycota</taxon>
        <taxon>Peronosporomycetes</taxon>
        <taxon>Pythiales</taxon>
        <taxon>Pythiaceae</taxon>
        <taxon>Globisporangium</taxon>
    </lineage>
</organism>
<dbReference type="InterPro" id="IPR011993">
    <property type="entry name" value="PH-like_dom_sf"/>
</dbReference>
<dbReference type="InterPro" id="IPR050205">
    <property type="entry name" value="CDPK_Ser/Thr_kinases"/>
</dbReference>
<dbReference type="PROSITE" id="PS50003">
    <property type="entry name" value="PH_DOMAIN"/>
    <property type="match status" value="1"/>
</dbReference>
<comment type="similarity">
    <text evidence="8">Belongs to the protein kinase superfamily. Ser/Thr protein kinase family. CDPK subfamily.</text>
</comment>
<evidence type="ECO:0000256" key="7">
    <source>
        <dbReference type="ARBA" id="ARBA00022840"/>
    </source>
</evidence>
<keyword evidence="4 9" id="KW-0547">Nucleotide-binding</keyword>
<evidence type="ECO:0000256" key="10">
    <source>
        <dbReference type="SAM" id="MobiDB-lite"/>
    </source>
</evidence>
<comment type="cofactor">
    <cofactor evidence="1">
        <name>Mg(2+)</name>
        <dbReference type="ChEBI" id="CHEBI:18420"/>
    </cofactor>
</comment>
<dbReference type="InterPro" id="IPR002048">
    <property type="entry name" value="EF_hand_dom"/>
</dbReference>
<dbReference type="InterPro" id="IPR000719">
    <property type="entry name" value="Prot_kinase_dom"/>
</dbReference>
<dbReference type="GO" id="GO:0005524">
    <property type="term" value="F:ATP binding"/>
    <property type="evidence" value="ECO:0007669"/>
    <property type="project" value="UniProtKB-UniRule"/>
</dbReference>
<keyword evidence="6" id="KW-0106">Calcium</keyword>
<evidence type="ECO:0000256" key="2">
    <source>
        <dbReference type="ARBA" id="ARBA00022527"/>
    </source>
</evidence>
<dbReference type="OMA" id="PHTITER"/>